<dbReference type="GO" id="GO:0004519">
    <property type="term" value="F:endonuclease activity"/>
    <property type="evidence" value="ECO:0007669"/>
    <property type="project" value="UniProtKB-KW"/>
</dbReference>
<name>A0AB34R2Q2_9PORP</name>
<dbReference type="PANTHER" id="PTHR30337:SF0">
    <property type="entry name" value="NUCLEASE SBCCD SUBUNIT D"/>
    <property type="match status" value="1"/>
</dbReference>
<comment type="similarity">
    <text evidence="4">Belongs to the SbcD family.</text>
</comment>
<dbReference type="SUPFAM" id="SSF56300">
    <property type="entry name" value="Metallo-dependent phosphatases"/>
    <property type="match status" value="1"/>
</dbReference>
<keyword evidence="4" id="KW-0235">DNA replication</keyword>
<dbReference type="InterPro" id="IPR041796">
    <property type="entry name" value="Mre11_N"/>
</dbReference>
<evidence type="ECO:0000313" key="6">
    <source>
        <dbReference type="EMBL" id="KIO43548.1"/>
    </source>
</evidence>
<accession>A0AB34R2Q2</accession>
<protein>
    <recommendedName>
        <fullName evidence="4">Nuclease SbcCD subunit D</fullName>
    </recommendedName>
</protein>
<feature type="domain" description="Calcineurin-like phosphoesterase" evidence="5">
    <location>
        <begin position="1"/>
        <end position="112"/>
    </location>
</feature>
<dbReference type="InterPro" id="IPR029052">
    <property type="entry name" value="Metallo-depent_PP-like"/>
</dbReference>
<evidence type="ECO:0000256" key="3">
    <source>
        <dbReference type="ARBA" id="ARBA00022839"/>
    </source>
</evidence>
<dbReference type="EMBL" id="JPIT01000031">
    <property type="protein sequence ID" value="KIO43548.1"/>
    <property type="molecule type" value="Genomic_DNA"/>
</dbReference>
<dbReference type="GO" id="GO:0008408">
    <property type="term" value="F:3'-5' exonuclease activity"/>
    <property type="evidence" value="ECO:0007669"/>
    <property type="project" value="InterPro"/>
</dbReference>
<dbReference type="InterPro" id="IPR004593">
    <property type="entry name" value="SbcD"/>
</dbReference>
<evidence type="ECO:0000256" key="4">
    <source>
        <dbReference type="RuleBase" id="RU363069"/>
    </source>
</evidence>
<sequence>MKILHTSDWHLGKRLNERERMAEQIEVMDEIVRIAGEERVDAVVVAGDLFDTYNPPVEAIELLYRTLYRLADRGRRLVVAIAGNHDSPDRIDSPDVLAKECGIFFVGNPMTELRTSVIEGEVSLIEADRGYAAFRLPGYDYSLRIIHTPYTNEQRLKKFLGTEDRPARLREELAEHWQETAKCYCDDSGVNLLIAHLFVMREGGEVPEEPEDERPIQVGGADAVYSSMIPAAVQYAGLGHLHRYRMIDTVPCPVVYSGSPLSYSFSEAEQQKYVVLVEVEPGKAPSVERRVLKSGCPLVRKRFYGAGEAIRWLNENPDVWVELTVVTDTYLTAAETRAIYAAHDRIVWLIPEVKNESLTAARAVSIHELRSDVNALFAEYFKSRKGQEPNKELMTLFQEVLAKNKER</sequence>
<dbReference type="RefSeq" id="WP_041503755.1">
    <property type="nucleotide sequence ID" value="NZ_JPIT01000031.1"/>
</dbReference>
<organism evidence="6 7">
    <name type="scientific">Sanguibacteroides justesenii</name>
    <dbReference type="NCBI Taxonomy" id="1547597"/>
    <lineage>
        <taxon>Bacteria</taxon>
        <taxon>Pseudomonadati</taxon>
        <taxon>Bacteroidota</taxon>
        <taxon>Bacteroidia</taxon>
        <taxon>Bacteroidales</taxon>
        <taxon>Porphyromonadaceae</taxon>
        <taxon>Sanguibacteroides</taxon>
    </lineage>
</organism>
<comment type="caution">
    <text evidence="6">The sequence shown here is derived from an EMBL/GenBank/DDBJ whole genome shotgun (WGS) entry which is preliminary data.</text>
</comment>
<dbReference type="InterPro" id="IPR004843">
    <property type="entry name" value="Calcineurin-like_PHP"/>
</dbReference>
<dbReference type="NCBIfam" id="TIGR00619">
    <property type="entry name" value="sbcd"/>
    <property type="match status" value="1"/>
</dbReference>
<dbReference type="PANTHER" id="PTHR30337">
    <property type="entry name" value="COMPONENT OF ATP-DEPENDENT DSDNA EXONUCLEASE"/>
    <property type="match status" value="1"/>
</dbReference>
<gene>
    <name evidence="4" type="primary">sbcD</name>
    <name evidence="6" type="ORF">IE90_10495</name>
</gene>
<proteinExistence type="inferred from homology"/>
<dbReference type="AlphaFoldDB" id="A0AB34R2Q2"/>
<dbReference type="GO" id="GO:0006310">
    <property type="term" value="P:DNA recombination"/>
    <property type="evidence" value="ECO:0007669"/>
    <property type="project" value="UniProtKB-KW"/>
</dbReference>
<keyword evidence="1 4" id="KW-0540">Nuclease</keyword>
<keyword evidence="3 4" id="KW-0269">Exonuclease</keyword>
<evidence type="ECO:0000256" key="1">
    <source>
        <dbReference type="ARBA" id="ARBA00022722"/>
    </source>
</evidence>
<keyword evidence="2 4" id="KW-0378">Hydrolase</keyword>
<dbReference type="Gene3D" id="3.60.21.10">
    <property type="match status" value="1"/>
</dbReference>
<evidence type="ECO:0000256" key="2">
    <source>
        <dbReference type="ARBA" id="ARBA00022801"/>
    </source>
</evidence>
<dbReference type="Proteomes" id="UP000031937">
    <property type="component" value="Unassembled WGS sequence"/>
</dbReference>
<dbReference type="CDD" id="cd00840">
    <property type="entry name" value="MPP_Mre11_N"/>
    <property type="match status" value="1"/>
</dbReference>
<keyword evidence="4" id="KW-0233">DNA recombination</keyword>
<reference evidence="6 7" key="1">
    <citation type="submission" date="2014-07" db="EMBL/GenBank/DDBJ databases">
        <title>Porphyromonadaceae bacterium OUH 334697 = ATCC BAA-2682 = DSM 28341 draft genome.</title>
        <authorList>
            <person name="Sydenham T.V."/>
            <person name="Hasman H."/>
            <person name="Justesen U.S."/>
        </authorList>
    </citation>
    <scope>NUCLEOTIDE SEQUENCE [LARGE SCALE GENOMIC DNA]</scope>
    <source>
        <strain evidence="6 7">OUH 334697</strain>
    </source>
</reference>
<dbReference type="InterPro" id="IPR050535">
    <property type="entry name" value="DNA_Repair-Maintenance_Comp"/>
</dbReference>
<evidence type="ECO:0000259" key="5">
    <source>
        <dbReference type="Pfam" id="PF00149"/>
    </source>
</evidence>
<dbReference type="GO" id="GO:0006260">
    <property type="term" value="P:DNA replication"/>
    <property type="evidence" value="ECO:0007669"/>
    <property type="project" value="UniProtKB-KW"/>
</dbReference>
<keyword evidence="4" id="KW-0255">Endonuclease</keyword>
<evidence type="ECO:0000313" key="7">
    <source>
        <dbReference type="Proteomes" id="UP000031937"/>
    </source>
</evidence>
<comment type="subunit">
    <text evidence="4">Heterodimer of SbcC and SbcD.</text>
</comment>
<dbReference type="Pfam" id="PF00149">
    <property type="entry name" value="Metallophos"/>
    <property type="match status" value="1"/>
</dbReference>
<comment type="function">
    <text evidence="4">SbcCD cleaves DNA hairpin structures. These structures can inhibit DNA replication and are intermediates in certain DNA recombination reactions. The complex acts as a 3'-&gt;5' double strand exonuclease that can open hairpins. It also has a 5' single-strand endonuclease activity.</text>
</comment>